<gene>
    <name evidence="4" type="ORF">HFV08_10520</name>
</gene>
<dbReference type="Pfam" id="PF06236">
    <property type="entry name" value="MelC1"/>
    <property type="match status" value="1"/>
</dbReference>
<protein>
    <recommendedName>
        <fullName evidence="6">Tyrosinase</fullName>
    </recommendedName>
</protein>
<dbReference type="Proteomes" id="UP000772196">
    <property type="component" value="Unassembled WGS sequence"/>
</dbReference>
<dbReference type="Gene3D" id="3.30.1880.10">
    <property type="entry name" value="protein ne1242 domain like"/>
    <property type="match status" value="1"/>
</dbReference>
<accession>A0ABX1GZY1</accession>
<sequence>MSRGPGADRTDSPTAQPPTAPRDSGTQPTAPRDSGTPPARGPGDGTAPTPNSLAGQGRRPGGKRRTATGAEAERPPLRLPTRRAALRSLFLAGPAVGVAGALSPLVLTRGESAGDGTVQAPGGGAARPVAVQHGPQPDGEILFEETFRGRRLRATALPGGRAAVTVDGRPLHLMRRVDGTWLSMLDHYESYPSPRAAARAAVLELGTTALA</sequence>
<reference evidence="4 5" key="1">
    <citation type="submission" date="2020-04" db="EMBL/GenBank/DDBJ databases">
        <title>Phylogenetic Diversity and Antibacterial Activity against Ralstonia solanacearum of Endophytic Actinomycete Isolated from Moss.</title>
        <authorList>
            <person name="Zhuang X."/>
        </authorList>
    </citation>
    <scope>NUCLEOTIDE SEQUENCE [LARGE SCALE GENOMIC DNA]</scope>
    <source>
        <strain evidence="4 5">LD120</strain>
    </source>
</reference>
<evidence type="ECO:0000256" key="1">
    <source>
        <dbReference type="ARBA" id="ARBA00022729"/>
    </source>
</evidence>
<dbReference type="EMBL" id="JAAWWP010000005">
    <property type="protein sequence ID" value="NKI41666.1"/>
    <property type="molecule type" value="Genomic_DNA"/>
</dbReference>
<organism evidence="4 5">
    <name type="scientific">Streptomyces physcomitrii</name>
    <dbReference type="NCBI Taxonomy" id="2724184"/>
    <lineage>
        <taxon>Bacteria</taxon>
        <taxon>Bacillati</taxon>
        <taxon>Actinomycetota</taxon>
        <taxon>Actinomycetes</taxon>
        <taxon>Kitasatosporales</taxon>
        <taxon>Streptomycetaceae</taxon>
        <taxon>Streptomyces</taxon>
    </lineage>
</organism>
<comment type="caution">
    <text evidence="4">The sequence shown here is derived from an EMBL/GenBank/DDBJ whole genome shotgun (WGS) entry which is preliminary data.</text>
</comment>
<dbReference type="InterPro" id="IPR023199">
    <property type="entry name" value="GriE/MELC1_sf"/>
</dbReference>
<evidence type="ECO:0000256" key="3">
    <source>
        <dbReference type="SAM" id="MobiDB-lite"/>
    </source>
</evidence>
<keyword evidence="1" id="KW-0732">Signal</keyword>
<keyword evidence="5" id="KW-1185">Reference proteome</keyword>
<keyword evidence="2" id="KW-0186">Copper</keyword>
<proteinExistence type="predicted"/>
<evidence type="ECO:0000313" key="4">
    <source>
        <dbReference type="EMBL" id="NKI41666.1"/>
    </source>
</evidence>
<feature type="region of interest" description="Disordered" evidence="3">
    <location>
        <begin position="1"/>
        <end position="80"/>
    </location>
</feature>
<dbReference type="RefSeq" id="WP_168538168.1">
    <property type="nucleotide sequence ID" value="NZ_JAAWWP010000005.1"/>
</dbReference>
<evidence type="ECO:0000256" key="2">
    <source>
        <dbReference type="ARBA" id="ARBA00023008"/>
    </source>
</evidence>
<name>A0ABX1GZY1_9ACTN</name>
<evidence type="ECO:0008006" key="6">
    <source>
        <dbReference type="Google" id="ProtNLM"/>
    </source>
</evidence>
<feature type="compositionally biased region" description="Basic and acidic residues" evidence="3">
    <location>
        <begin position="1"/>
        <end position="11"/>
    </location>
</feature>
<dbReference type="InterPro" id="IPR010928">
    <property type="entry name" value="MelC1"/>
</dbReference>
<evidence type="ECO:0000313" key="5">
    <source>
        <dbReference type="Proteomes" id="UP000772196"/>
    </source>
</evidence>